<evidence type="ECO:0000256" key="1">
    <source>
        <dbReference type="SAM" id="MobiDB-lite"/>
    </source>
</evidence>
<sequence>MERVIGPTHDIYPRSSDSGPTSRYGYQSKAWHTHSVTLTLMAYTHPQGLAHSLTHTHTNGIYSSSRFGTLTQSHSHSRFGTLTQSHSH</sequence>
<feature type="region of interest" description="Disordered" evidence="1">
    <location>
        <begin position="1"/>
        <end position="25"/>
    </location>
</feature>
<feature type="compositionally biased region" description="Polar residues" evidence="1">
    <location>
        <begin position="15"/>
        <end position="25"/>
    </location>
</feature>
<name>A0AAE1PL31_9EUCA</name>
<evidence type="ECO:0000313" key="3">
    <source>
        <dbReference type="Proteomes" id="UP001292094"/>
    </source>
</evidence>
<organism evidence="2 3">
    <name type="scientific">Petrolisthes manimaculis</name>
    <dbReference type="NCBI Taxonomy" id="1843537"/>
    <lineage>
        <taxon>Eukaryota</taxon>
        <taxon>Metazoa</taxon>
        <taxon>Ecdysozoa</taxon>
        <taxon>Arthropoda</taxon>
        <taxon>Crustacea</taxon>
        <taxon>Multicrustacea</taxon>
        <taxon>Malacostraca</taxon>
        <taxon>Eumalacostraca</taxon>
        <taxon>Eucarida</taxon>
        <taxon>Decapoda</taxon>
        <taxon>Pleocyemata</taxon>
        <taxon>Anomura</taxon>
        <taxon>Galatheoidea</taxon>
        <taxon>Porcellanidae</taxon>
        <taxon>Petrolisthes</taxon>
    </lineage>
</organism>
<dbReference type="Proteomes" id="UP001292094">
    <property type="component" value="Unassembled WGS sequence"/>
</dbReference>
<proteinExistence type="predicted"/>
<keyword evidence="3" id="KW-1185">Reference proteome</keyword>
<dbReference type="EMBL" id="JAWZYT010001799">
    <property type="protein sequence ID" value="KAK4309102.1"/>
    <property type="molecule type" value="Genomic_DNA"/>
</dbReference>
<evidence type="ECO:0000313" key="2">
    <source>
        <dbReference type="EMBL" id="KAK4309102.1"/>
    </source>
</evidence>
<dbReference type="AlphaFoldDB" id="A0AAE1PL31"/>
<gene>
    <name evidence="2" type="ORF">Pmani_019247</name>
</gene>
<comment type="caution">
    <text evidence="2">The sequence shown here is derived from an EMBL/GenBank/DDBJ whole genome shotgun (WGS) entry which is preliminary data.</text>
</comment>
<accession>A0AAE1PL31</accession>
<protein>
    <submittedName>
        <fullName evidence="2">Uncharacterized protein</fullName>
    </submittedName>
</protein>
<reference evidence="2" key="1">
    <citation type="submission" date="2023-11" db="EMBL/GenBank/DDBJ databases">
        <title>Genome assemblies of two species of porcelain crab, Petrolisthes cinctipes and Petrolisthes manimaculis (Anomura: Porcellanidae).</title>
        <authorList>
            <person name="Angst P."/>
        </authorList>
    </citation>
    <scope>NUCLEOTIDE SEQUENCE</scope>
    <source>
        <strain evidence="2">PB745_02</strain>
        <tissue evidence="2">Gill</tissue>
    </source>
</reference>